<sequence length="61" mass="6856">LVRSDFEDDGTSFSFRSFFVVFPRLTLTSSGRCFPIFSKTATACCAARSRAANAAFWRHIK</sequence>
<dbReference type="AlphaFoldDB" id="A0A0N4X5L5"/>
<proteinExistence type="predicted"/>
<organism evidence="1">
    <name type="scientific">Haemonchus placei</name>
    <name type="common">Barber's pole worm</name>
    <dbReference type="NCBI Taxonomy" id="6290"/>
    <lineage>
        <taxon>Eukaryota</taxon>
        <taxon>Metazoa</taxon>
        <taxon>Ecdysozoa</taxon>
        <taxon>Nematoda</taxon>
        <taxon>Chromadorea</taxon>
        <taxon>Rhabditida</taxon>
        <taxon>Rhabditina</taxon>
        <taxon>Rhabditomorpha</taxon>
        <taxon>Strongyloidea</taxon>
        <taxon>Trichostrongylidae</taxon>
        <taxon>Haemonchus</taxon>
    </lineage>
</organism>
<reference evidence="1" key="1">
    <citation type="submission" date="2017-02" db="UniProtKB">
        <authorList>
            <consortium name="WormBaseParasite"/>
        </authorList>
    </citation>
    <scope>IDENTIFICATION</scope>
</reference>
<evidence type="ECO:0000313" key="1">
    <source>
        <dbReference type="WBParaSite" id="HPLM_0001965701-mRNA-1"/>
    </source>
</evidence>
<accession>A0A0N4X5L5</accession>
<dbReference type="WBParaSite" id="HPLM_0001965701-mRNA-1">
    <property type="protein sequence ID" value="HPLM_0001965701-mRNA-1"/>
    <property type="gene ID" value="HPLM_0001965701"/>
</dbReference>
<name>A0A0N4X5L5_HAEPC</name>
<protein>
    <submittedName>
        <fullName evidence="1">Secreted protein</fullName>
    </submittedName>
</protein>